<evidence type="ECO:0000256" key="7">
    <source>
        <dbReference type="HAMAP-Rule" id="MF_00201"/>
    </source>
</evidence>
<evidence type="ECO:0000256" key="1">
    <source>
        <dbReference type="ARBA" id="ARBA00007452"/>
    </source>
</evidence>
<evidence type="ECO:0000256" key="6">
    <source>
        <dbReference type="ARBA" id="ARBA00033409"/>
    </source>
</evidence>
<dbReference type="PANTHER" id="PTHR33991:SF1">
    <property type="entry name" value="DNA REPAIR PROTEIN RECO"/>
    <property type="match status" value="1"/>
</dbReference>
<dbReference type="GO" id="GO:0043590">
    <property type="term" value="C:bacterial nucleoid"/>
    <property type="evidence" value="ECO:0007669"/>
    <property type="project" value="TreeGrafter"/>
</dbReference>
<comment type="similarity">
    <text evidence="1 7">Belongs to the RecO family.</text>
</comment>
<reference evidence="9 10" key="1">
    <citation type="submission" date="2019-11" db="EMBL/GenBank/DDBJ databases">
        <authorList>
            <person name="Li J."/>
        </authorList>
    </citation>
    <scope>NUCLEOTIDE SEQUENCE [LARGE SCALE GENOMIC DNA]</scope>
    <source>
        <strain evidence="9 10">J4</strain>
    </source>
</reference>
<dbReference type="SUPFAM" id="SSF57863">
    <property type="entry name" value="ArfGap/RecO-like zinc finger"/>
    <property type="match status" value="1"/>
</dbReference>
<evidence type="ECO:0000256" key="5">
    <source>
        <dbReference type="ARBA" id="ARBA00023204"/>
    </source>
</evidence>
<keyword evidence="10" id="KW-1185">Reference proteome</keyword>
<evidence type="ECO:0000256" key="2">
    <source>
        <dbReference type="ARBA" id="ARBA00021310"/>
    </source>
</evidence>
<evidence type="ECO:0000259" key="8">
    <source>
        <dbReference type="Pfam" id="PF11967"/>
    </source>
</evidence>
<proteinExistence type="inferred from homology"/>
<sequence>MEKVEGIVIRTQDYSETHKIVTLFTKERGKVGLIARGAKKPKSQMAALTQPFVYGVFLIQPSRNLGTLYQGDVTHSMRKMREDIIKTAYAAYLAELTDKVLENQAPDPFLFDQLLHTFERIENDDSPEIIAMIYELKIFEKGGFAPELRYCVNCGRDEGITHFSITEGGFLCSNCSYMDERAVMLNKSLFKILQAIRFVNVERIGKVTIKEENRKKLRQLLDAYYDHFGGFYLRSRKFLQQLDIFYDQS</sequence>
<dbReference type="GO" id="GO:0006302">
    <property type="term" value="P:double-strand break repair"/>
    <property type="evidence" value="ECO:0007669"/>
    <property type="project" value="TreeGrafter"/>
</dbReference>
<dbReference type="AlphaFoldDB" id="A0A6G1X6N0"/>
<dbReference type="InterPro" id="IPR012340">
    <property type="entry name" value="NA-bd_OB-fold"/>
</dbReference>
<dbReference type="HAMAP" id="MF_00201">
    <property type="entry name" value="RecO"/>
    <property type="match status" value="1"/>
</dbReference>
<dbReference type="EMBL" id="WJNH01000005">
    <property type="protein sequence ID" value="MRG86624.1"/>
    <property type="molecule type" value="Genomic_DNA"/>
</dbReference>
<accession>A0A6G1X6N0</accession>
<dbReference type="Pfam" id="PF02565">
    <property type="entry name" value="RecO_C"/>
    <property type="match status" value="1"/>
</dbReference>
<evidence type="ECO:0000313" key="10">
    <source>
        <dbReference type="Proteomes" id="UP000480185"/>
    </source>
</evidence>
<dbReference type="InterPro" id="IPR022572">
    <property type="entry name" value="DNA_rep/recomb_RecO_N"/>
</dbReference>
<dbReference type="Gene3D" id="2.40.50.140">
    <property type="entry name" value="Nucleic acid-binding proteins"/>
    <property type="match status" value="1"/>
</dbReference>
<dbReference type="OrthoDB" id="9797083at2"/>
<keyword evidence="5 7" id="KW-0234">DNA repair</keyword>
<evidence type="ECO:0000256" key="4">
    <source>
        <dbReference type="ARBA" id="ARBA00023172"/>
    </source>
</evidence>
<dbReference type="InterPro" id="IPR037278">
    <property type="entry name" value="ARFGAP/RecO"/>
</dbReference>
<organism evidence="9 10">
    <name type="scientific">Salinibacillus xinjiangensis</name>
    <dbReference type="NCBI Taxonomy" id="1229268"/>
    <lineage>
        <taxon>Bacteria</taxon>
        <taxon>Bacillati</taxon>
        <taxon>Bacillota</taxon>
        <taxon>Bacilli</taxon>
        <taxon>Bacillales</taxon>
        <taxon>Bacillaceae</taxon>
        <taxon>Salinibacillus</taxon>
    </lineage>
</organism>
<dbReference type="InterPro" id="IPR003717">
    <property type="entry name" value="RecO"/>
</dbReference>
<dbReference type="GO" id="GO:0006310">
    <property type="term" value="P:DNA recombination"/>
    <property type="evidence" value="ECO:0007669"/>
    <property type="project" value="UniProtKB-UniRule"/>
</dbReference>
<dbReference type="SUPFAM" id="SSF50249">
    <property type="entry name" value="Nucleic acid-binding proteins"/>
    <property type="match status" value="1"/>
</dbReference>
<dbReference type="Pfam" id="PF11967">
    <property type="entry name" value="RecO_N"/>
    <property type="match status" value="1"/>
</dbReference>
<dbReference type="NCBIfam" id="TIGR00613">
    <property type="entry name" value="reco"/>
    <property type="match status" value="1"/>
</dbReference>
<name>A0A6G1X6N0_9BACI</name>
<keyword evidence="3 7" id="KW-0227">DNA damage</keyword>
<evidence type="ECO:0000313" key="9">
    <source>
        <dbReference type="EMBL" id="MRG86624.1"/>
    </source>
</evidence>
<feature type="domain" description="DNA replication/recombination mediator RecO N-terminal" evidence="8">
    <location>
        <begin position="3"/>
        <end position="76"/>
    </location>
</feature>
<dbReference type="Gene3D" id="1.20.1440.120">
    <property type="entry name" value="Recombination protein O, C-terminal domain"/>
    <property type="match status" value="1"/>
</dbReference>
<comment type="function">
    <text evidence="7">Involved in DNA repair and RecF pathway recombination.</text>
</comment>
<dbReference type="Proteomes" id="UP000480185">
    <property type="component" value="Unassembled WGS sequence"/>
</dbReference>
<comment type="caution">
    <text evidence="9">The sequence shown here is derived from an EMBL/GenBank/DDBJ whole genome shotgun (WGS) entry which is preliminary data.</text>
</comment>
<keyword evidence="4 7" id="KW-0233">DNA recombination</keyword>
<evidence type="ECO:0000256" key="3">
    <source>
        <dbReference type="ARBA" id="ARBA00022763"/>
    </source>
</evidence>
<dbReference type="RefSeq" id="WP_153728522.1">
    <property type="nucleotide sequence ID" value="NZ_WJNH01000005.1"/>
</dbReference>
<dbReference type="InterPro" id="IPR042242">
    <property type="entry name" value="RecO_C"/>
</dbReference>
<protein>
    <recommendedName>
        <fullName evidence="2 7">DNA repair protein RecO</fullName>
    </recommendedName>
    <alternativeName>
        <fullName evidence="6 7">Recombination protein O</fullName>
    </alternativeName>
</protein>
<dbReference type="PANTHER" id="PTHR33991">
    <property type="entry name" value="DNA REPAIR PROTEIN RECO"/>
    <property type="match status" value="1"/>
</dbReference>
<gene>
    <name evidence="7 9" type="primary">recO</name>
    <name evidence="9" type="ORF">GH754_09830</name>
</gene>